<dbReference type="SUPFAM" id="SSF56529">
    <property type="entry name" value="FAH"/>
    <property type="match status" value="1"/>
</dbReference>
<keyword evidence="2" id="KW-0479">Metal-binding</keyword>
<dbReference type="PANTHER" id="PTHR11820">
    <property type="entry name" value="ACYLPYRUVASE"/>
    <property type="match status" value="1"/>
</dbReference>
<dbReference type="GO" id="GO:0046872">
    <property type="term" value="F:metal ion binding"/>
    <property type="evidence" value="ECO:0007669"/>
    <property type="project" value="UniProtKB-KW"/>
</dbReference>
<evidence type="ECO:0000313" key="5">
    <source>
        <dbReference type="Proteomes" id="UP000281549"/>
    </source>
</evidence>
<dbReference type="InterPro" id="IPR011234">
    <property type="entry name" value="Fumarylacetoacetase-like_C"/>
</dbReference>
<dbReference type="Proteomes" id="UP000281549">
    <property type="component" value="Unassembled WGS sequence"/>
</dbReference>
<comment type="similarity">
    <text evidence="1">Belongs to the FAH family.</text>
</comment>
<dbReference type="Pfam" id="PF01557">
    <property type="entry name" value="FAA_hydrolase"/>
    <property type="match status" value="1"/>
</dbReference>
<dbReference type="InterPro" id="IPR036663">
    <property type="entry name" value="Fumarylacetoacetase_C_sf"/>
</dbReference>
<dbReference type="Gene3D" id="3.90.850.10">
    <property type="entry name" value="Fumarylacetoacetase-like, C-terminal domain"/>
    <property type="match status" value="1"/>
</dbReference>
<feature type="domain" description="Fumarylacetoacetase-like C-terminal" evidence="3">
    <location>
        <begin position="27"/>
        <end position="216"/>
    </location>
</feature>
<reference evidence="5" key="1">
    <citation type="journal article" date="2018" name="Nat. Microbiol.">
        <title>Leveraging single-cell genomics to expand the fungal tree of life.</title>
        <authorList>
            <person name="Ahrendt S.R."/>
            <person name="Quandt C.A."/>
            <person name="Ciobanu D."/>
            <person name="Clum A."/>
            <person name="Salamov A."/>
            <person name="Andreopoulos B."/>
            <person name="Cheng J.F."/>
            <person name="Woyke T."/>
            <person name="Pelin A."/>
            <person name="Henrissat B."/>
            <person name="Reynolds N.K."/>
            <person name="Benny G.L."/>
            <person name="Smith M.E."/>
            <person name="James T.Y."/>
            <person name="Grigoriev I.V."/>
        </authorList>
    </citation>
    <scope>NUCLEOTIDE SEQUENCE [LARGE SCALE GENOMIC DNA]</scope>
    <source>
        <strain evidence="5">CSF55</strain>
    </source>
</reference>
<proteinExistence type="inferred from homology"/>
<gene>
    <name evidence="4" type="ORF">ROZALSC1DRAFT_31033</name>
</gene>
<organism evidence="4 5">
    <name type="scientific">Rozella allomycis (strain CSF55)</name>
    <dbReference type="NCBI Taxonomy" id="988480"/>
    <lineage>
        <taxon>Eukaryota</taxon>
        <taxon>Fungi</taxon>
        <taxon>Fungi incertae sedis</taxon>
        <taxon>Cryptomycota</taxon>
        <taxon>Cryptomycota incertae sedis</taxon>
        <taxon>Rozella</taxon>
    </lineage>
</organism>
<evidence type="ECO:0000313" key="4">
    <source>
        <dbReference type="EMBL" id="RKP17134.1"/>
    </source>
</evidence>
<accession>A0A4P9YDC8</accession>
<name>A0A4P9YDC8_ROZAC</name>
<evidence type="ECO:0000259" key="3">
    <source>
        <dbReference type="Pfam" id="PF01557"/>
    </source>
</evidence>
<dbReference type="EMBL" id="ML006009">
    <property type="protein sequence ID" value="RKP17134.1"/>
    <property type="molecule type" value="Genomic_DNA"/>
</dbReference>
<evidence type="ECO:0000256" key="1">
    <source>
        <dbReference type="ARBA" id="ARBA00010211"/>
    </source>
</evidence>
<protein>
    <recommendedName>
        <fullName evidence="3">Fumarylacetoacetase-like C-terminal domain-containing protein</fullName>
    </recommendedName>
</protein>
<dbReference type="GO" id="GO:0018773">
    <property type="term" value="F:acetylpyruvate hydrolase activity"/>
    <property type="evidence" value="ECO:0007669"/>
    <property type="project" value="TreeGrafter"/>
</dbReference>
<dbReference type="PANTHER" id="PTHR11820:SF7">
    <property type="entry name" value="ACYLPYRUVASE FAHD1, MITOCHONDRIAL"/>
    <property type="match status" value="1"/>
</dbReference>
<sequence length="241" mass="27053">MVKPIAPIADAISRVSSSNNFFNDGRKIVCVARNYKSHCQETGKPIPEKPIFFLKPPSSMVMFPRPILIPEDTLVEHEVEFGVVMGRTARNIPEDHAMNYVRGYTLAIDVTARKMQRELAKEGLPWTIAKGMDTFCPVTKLIDVSEIPDPQNVNFELYVNNVLQQTGNTSQMIFPITKLISEASKYMTLQKNDLILTGTPSGVGPLRIGDRVKIALNIDQAHSEFFCVPFPTKHQGYVQFK</sequence>
<dbReference type="AlphaFoldDB" id="A0A4P9YDC8"/>
<evidence type="ECO:0000256" key="2">
    <source>
        <dbReference type="ARBA" id="ARBA00022723"/>
    </source>
</evidence>